<keyword evidence="5 14" id="KW-0418">Kinase</keyword>
<evidence type="ECO:0000259" key="13">
    <source>
        <dbReference type="PROSITE" id="PS51285"/>
    </source>
</evidence>
<evidence type="ECO:0000256" key="2">
    <source>
        <dbReference type="ARBA" id="ARBA00022527"/>
    </source>
</evidence>
<dbReference type="FunFam" id="1.10.510.10:FF:000005">
    <property type="entry name" value="cAMP-dependent protein kinase catalytic subunit alpha"/>
    <property type="match status" value="1"/>
</dbReference>
<feature type="domain" description="AGC-kinase C-terminal" evidence="13">
    <location>
        <begin position="338"/>
        <end position="395"/>
    </location>
</feature>
<sequence length="395" mass="45157">MAAALKNALAHPIHSNKRNSQYRPPPINEEQKEREKRFVLDFQNKNISACPDTNTSDVKERALGAASKQLRVQDFDLVKTLGTGTFARVWLSRFRGQTSECKSKVFALKILRKVDIIRLKQIEHIRNERNTLAAVAGHPFITTMITSFSDKDSLYMILDYCPGGEVFTYLRRQKKFEPETARFYAAEIVLILEFLHDVKGIAYRDMKPENILLDAEGHVKLVDFGFAKKLLNKETYTLCGTPEYLAPEVIRNSGHGTAVDWWAFGILVYEFLVGQPPFWDKNPMKIYEQICGGKIRYPQSMAPDARDIIAGLCKVNPAQRLGNLTDGSAGVKNHPYFKTIDWDALYHRRKKGPILPEIKHAADTSCFDEYEDAPEKKSVYTSDMAEKYDKEFKDF</sequence>
<evidence type="ECO:0000256" key="6">
    <source>
        <dbReference type="ARBA" id="ARBA00022840"/>
    </source>
</evidence>
<comment type="caution">
    <text evidence="14">The sequence shown here is derived from an EMBL/GenBank/DDBJ whole genome shotgun (WGS) entry which is preliminary data.</text>
</comment>
<dbReference type="InterPro" id="IPR008271">
    <property type="entry name" value="Ser/Thr_kinase_AS"/>
</dbReference>
<dbReference type="EMBL" id="CAJPDS010000024">
    <property type="protein sequence ID" value="CAF9919747.1"/>
    <property type="molecule type" value="Genomic_DNA"/>
</dbReference>
<gene>
    <name evidence="14" type="primary">PKA2</name>
    <name evidence="14" type="ORF">HETSPECPRED_004097</name>
</gene>
<dbReference type="GO" id="GO:0004691">
    <property type="term" value="F:cAMP-dependent protein kinase activity"/>
    <property type="evidence" value="ECO:0007669"/>
    <property type="project" value="UniProtKB-EC"/>
</dbReference>
<evidence type="ECO:0000256" key="1">
    <source>
        <dbReference type="ARBA" id="ARBA00012444"/>
    </source>
</evidence>
<keyword evidence="3" id="KW-0808">Transferase</keyword>
<comment type="catalytic activity">
    <reaction evidence="8">
        <text>L-seryl-[protein] + ATP = O-phospho-L-seryl-[protein] + ADP + H(+)</text>
        <dbReference type="Rhea" id="RHEA:17989"/>
        <dbReference type="Rhea" id="RHEA-COMP:9863"/>
        <dbReference type="Rhea" id="RHEA-COMP:11604"/>
        <dbReference type="ChEBI" id="CHEBI:15378"/>
        <dbReference type="ChEBI" id="CHEBI:29999"/>
        <dbReference type="ChEBI" id="CHEBI:30616"/>
        <dbReference type="ChEBI" id="CHEBI:83421"/>
        <dbReference type="ChEBI" id="CHEBI:456216"/>
        <dbReference type="EC" id="2.7.11.11"/>
    </reaction>
</comment>
<proteinExistence type="inferred from homology"/>
<reference evidence="14" key="1">
    <citation type="submission" date="2021-03" db="EMBL/GenBank/DDBJ databases">
        <authorList>
            <person name="Tagirdzhanova G."/>
        </authorList>
    </citation>
    <scope>NUCLEOTIDE SEQUENCE</scope>
</reference>
<dbReference type="InterPro" id="IPR017441">
    <property type="entry name" value="Protein_kinase_ATP_BS"/>
</dbReference>
<keyword evidence="4 9" id="KW-0547">Nucleotide-binding</keyword>
<dbReference type="PROSITE" id="PS00107">
    <property type="entry name" value="PROTEIN_KINASE_ATP"/>
    <property type="match status" value="1"/>
</dbReference>
<dbReference type="GO" id="GO:0005524">
    <property type="term" value="F:ATP binding"/>
    <property type="evidence" value="ECO:0007669"/>
    <property type="project" value="UniProtKB-UniRule"/>
</dbReference>
<protein>
    <recommendedName>
        <fullName evidence="1">cAMP-dependent protein kinase</fullName>
        <ecNumber evidence="1">2.7.11.11</ecNumber>
    </recommendedName>
</protein>
<dbReference type="CDD" id="cd05580">
    <property type="entry name" value="STKc_PKA_like"/>
    <property type="match status" value="1"/>
</dbReference>
<dbReference type="Proteomes" id="UP000664521">
    <property type="component" value="Unassembled WGS sequence"/>
</dbReference>
<comment type="similarity">
    <text evidence="10">Belongs to the protein kinase superfamily.</text>
</comment>
<dbReference type="PROSITE" id="PS51285">
    <property type="entry name" value="AGC_KINASE_CTER"/>
    <property type="match status" value="1"/>
</dbReference>
<dbReference type="PANTHER" id="PTHR24353">
    <property type="entry name" value="CYCLIC NUCLEOTIDE-DEPENDENT PROTEIN KINASE"/>
    <property type="match status" value="1"/>
</dbReference>
<feature type="domain" description="Protein kinase" evidence="12">
    <location>
        <begin position="75"/>
        <end position="337"/>
    </location>
</feature>
<evidence type="ECO:0000256" key="3">
    <source>
        <dbReference type="ARBA" id="ARBA00022679"/>
    </source>
</evidence>
<dbReference type="SUPFAM" id="SSF56112">
    <property type="entry name" value="Protein kinase-like (PK-like)"/>
    <property type="match status" value="1"/>
</dbReference>
<name>A0A8H3I9D6_9LECA</name>
<dbReference type="InterPro" id="IPR000719">
    <property type="entry name" value="Prot_kinase_dom"/>
</dbReference>
<dbReference type="InterPro" id="IPR011009">
    <property type="entry name" value="Kinase-like_dom_sf"/>
</dbReference>
<dbReference type="PROSITE" id="PS50011">
    <property type="entry name" value="PROTEIN_KINASE_DOM"/>
    <property type="match status" value="1"/>
</dbReference>
<dbReference type="PROSITE" id="PS00108">
    <property type="entry name" value="PROTEIN_KINASE_ST"/>
    <property type="match status" value="1"/>
</dbReference>
<keyword evidence="15" id="KW-1185">Reference proteome</keyword>
<feature type="binding site" evidence="9">
    <location>
        <position position="109"/>
    </location>
    <ligand>
        <name>ATP</name>
        <dbReference type="ChEBI" id="CHEBI:30616"/>
    </ligand>
</feature>
<evidence type="ECO:0000259" key="12">
    <source>
        <dbReference type="PROSITE" id="PS50011"/>
    </source>
</evidence>
<dbReference type="AlphaFoldDB" id="A0A8H3I9D6"/>
<keyword evidence="6 9" id="KW-0067">ATP-binding</keyword>
<dbReference type="GO" id="GO:0005952">
    <property type="term" value="C:cAMP-dependent protein kinase complex"/>
    <property type="evidence" value="ECO:0007669"/>
    <property type="project" value="TreeGrafter"/>
</dbReference>
<evidence type="ECO:0000256" key="8">
    <source>
        <dbReference type="ARBA" id="ARBA00047454"/>
    </source>
</evidence>
<dbReference type="EC" id="2.7.11.11" evidence="1"/>
<dbReference type="Pfam" id="PF00069">
    <property type="entry name" value="Pkinase"/>
    <property type="match status" value="1"/>
</dbReference>
<evidence type="ECO:0000256" key="10">
    <source>
        <dbReference type="RuleBase" id="RU000304"/>
    </source>
</evidence>
<dbReference type="SMART" id="SM00133">
    <property type="entry name" value="S_TK_X"/>
    <property type="match status" value="1"/>
</dbReference>
<dbReference type="GO" id="GO:0005829">
    <property type="term" value="C:cytosol"/>
    <property type="evidence" value="ECO:0007669"/>
    <property type="project" value="TreeGrafter"/>
</dbReference>
<evidence type="ECO:0000256" key="7">
    <source>
        <dbReference type="ARBA" id="ARBA00047292"/>
    </source>
</evidence>
<accession>A0A8H3I9D6</accession>
<dbReference type="SMART" id="SM00220">
    <property type="entry name" value="S_TKc"/>
    <property type="match status" value="1"/>
</dbReference>
<dbReference type="Gene3D" id="1.10.510.10">
    <property type="entry name" value="Transferase(Phosphotransferase) domain 1"/>
    <property type="match status" value="1"/>
</dbReference>
<feature type="region of interest" description="Disordered" evidence="11">
    <location>
        <begin position="6"/>
        <end position="30"/>
    </location>
</feature>
<evidence type="ECO:0000313" key="14">
    <source>
        <dbReference type="EMBL" id="CAF9919747.1"/>
    </source>
</evidence>
<keyword evidence="2 10" id="KW-0723">Serine/threonine-protein kinase</keyword>
<dbReference type="OrthoDB" id="63267at2759"/>
<comment type="catalytic activity">
    <reaction evidence="7">
        <text>L-threonyl-[protein] + ATP = O-phospho-L-threonyl-[protein] + ADP + H(+)</text>
        <dbReference type="Rhea" id="RHEA:46608"/>
        <dbReference type="Rhea" id="RHEA-COMP:11060"/>
        <dbReference type="Rhea" id="RHEA-COMP:11605"/>
        <dbReference type="ChEBI" id="CHEBI:15378"/>
        <dbReference type="ChEBI" id="CHEBI:30013"/>
        <dbReference type="ChEBI" id="CHEBI:30616"/>
        <dbReference type="ChEBI" id="CHEBI:61977"/>
        <dbReference type="ChEBI" id="CHEBI:456216"/>
        <dbReference type="EC" id="2.7.11.11"/>
    </reaction>
</comment>
<evidence type="ECO:0000256" key="11">
    <source>
        <dbReference type="SAM" id="MobiDB-lite"/>
    </source>
</evidence>
<organism evidence="14 15">
    <name type="scientific">Heterodermia speciosa</name>
    <dbReference type="NCBI Taxonomy" id="116794"/>
    <lineage>
        <taxon>Eukaryota</taxon>
        <taxon>Fungi</taxon>
        <taxon>Dikarya</taxon>
        <taxon>Ascomycota</taxon>
        <taxon>Pezizomycotina</taxon>
        <taxon>Lecanoromycetes</taxon>
        <taxon>OSLEUM clade</taxon>
        <taxon>Lecanoromycetidae</taxon>
        <taxon>Caliciales</taxon>
        <taxon>Physciaceae</taxon>
        <taxon>Heterodermia</taxon>
    </lineage>
</organism>
<dbReference type="Gene3D" id="3.30.200.20">
    <property type="entry name" value="Phosphorylase Kinase, domain 1"/>
    <property type="match status" value="1"/>
</dbReference>
<evidence type="ECO:0000256" key="5">
    <source>
        <dbReference type="ARBA" id="ARBA00022777"/>
    </source>
</evidence>
<dbReference type="InterPro" id="IPR000961">
    <property type="entry name" value="AGC-kinase_C"/>
</dbReference>
<evidence type="ECO:0000256" key="4">
    <source>
        <dbReference type="ARBA" id="ARBA00022741"/>
    </source>
</evidence>
<evidence type="ECO:0000256" key="9">
    <source>
        <dbReference type="PROSITE-ProRule" id="PRU10141"/>
    </source>
</evidence>
<dbReference type="PANTHER" id="PTHR24353:SF37">
    <property type="entry name" value="CAMP-DEPENDENT PROTEIN KINASE CATALYTIC SUBUNIT PRKX"/>
    <property type="match status" value="1"/>
</dbReference>
<evidence type="ECO:0000313" key="15">
    <source>
        <dbReference type="Proteomes" id="UP000664521"/>
    </source>
</evidence>